<organism evidence="8 9">
    <name type="scientific">Candidatus Chloroploca asiatica</name>
    <dbReference type="NCBI Taxonomy" id="1506545"/>
    <lineage>
        <taxon>Bacteria</taxon>
        <taxon>Bacillati</taxon>
        <taxon>Chloroflexota</taxon>
        <taxon>Chloroflexia</taxon>
        <taxon>Chloroflexales</taxon>
        <taxon>Chloroflexineae</taxon>
        <taxon>Oscillochloridaceae</taxon>
        <taxon>Candidatus Chloroploca</taxon>
    </lineage>
</organism>
<dbReference type="AlphaFoldDB" id="A0A2H3KYF0"/>
<protein>
    <submittedName>
        <fullName evidence="8">Manganese ABC transporter permease</fullName>
    </submittedName>
</protein>
<dbReference type="GO" id="GO:0010043">
    <property type="term" value="P:response to zinc ion"/>
    <property type="evidence" value="ECO:0007669"/>
    <property type="project" value="TreeGrafter"/>
</dbReference>
<evidence type="ECO:0000256" key="7">
    <source>
        <dbReference type="SAM" id="Phobius"/>
    </source>
</evidence>
<name>A0A2H3KYF0_9CHLR</name>
<keyword evidence="9" id="KW-1185">Reference proteome</keyword>
<feature type="transmembrane region" description="Helical" evidence="7">
    <location>
        <begin position="181"/>
        <end position="214"/>
    </location>
</feature>
<dbReference type="SUPFAM" id="SSF81345">
    <property type="entry name" value="ABC transporter involved in vitamin B12 uptake, BtuC"/>
    <property type="match status" value="1"/>
</dbReference>
<dbReference type="FunFam" id="1.10.3470.10:FF:000003">
    <property type="entry name" value="Iron ABC transporter permease SitD"/>
    <property type="match status" value="1"/>
</dbReference>
<feature type="transmembrane region" description="Helical" evidence="7">
    <location>
        <begin position="132"/>
        <end position="152"/>
    </location>
</feature>
<evidence type="ECO:0000256" key="1">
    <source>
        <dbReference type="ARBA" id="ARBA00004141"/>
    </source>
</evidence>
<feature type="transmembrane region" description="Helical" evidence="7">
    <location>
        <begin position="245"/>
        <end position="265"/>
    </location>
</feature>
<dbReference type="Gene3D" id="1.10.3470.10">
    <property type="entry name" value="ABC transporter involved in vitamin B12 uptake, BtuC"/>
    <property type="match status" value="1"/>
</dbReference>
<feature type="transmembrane region" description="Helical" evidence="7">
    <location>
        <begin position="58"/>
        <end position="82"/>
    </location>
</feature>
<dbReference type="GO" id="GO:0043190">
    <property type="term" value="C:ATP-binding cassette (ABC) transporter complex"/>
    <property type="evidence" value="ECO:0007669"/>
    <property type="project" value="InterPro"/>
</dbReference>
<evidence type="ECO:0000256" key="5">
    <source>
        <dbReference type="ARBA" id="ARBA00023136"/>
    </source>
</evidence>
<comment type="similarity">
    <text evidence="2 6">Belongs to the ABC-3 integral membrane protein family.</text>
</comment>
<feature type="transmembrane region" description="Helical" evidence="7">
    <location>
        <begin position="12"/>
        <end position="37"/>
    </location>
</feature>
<keyword evidence="4 7" id="KW-1133">Transmembrane helix</keyword>
<comment type="subcellular location">
    <subcellularLocation>
        <location evidence="6">Cell membrane</location>
        <topology evidence="6">Multi-pass membrane protein</topology>
    </subcellularLocation>
    <subcellularLocation>
        <location evidence="1">Membrane</location>
        <topology evidence="1">Multi-pass membrane protein</topology>
    </subcellularLocation>
</comment>
<comment type="caution">
    <text evidence="8">The sequence shown here is derived from an EMBL/GenBank/DDBJ whole genome shotgun (WGS) entry which is preliminary data.</text>
</comment>
<dbReference type="EMBL" id="LYXE01000036">
    <property type="protein sequence ID" value="PDW00597.1"/>
    <property type="molecule type" value="Genomic_DNA"/>
</dbReference>
<evidence type="ECO:0000256" key="3">
    <source>
        <dbReference type="ARBA" id="ARBA00022692"/>
    </source>
</evidence>
<dbReference type="Pfam" id="PF00950">
    <property type="entry name" value="ABC-3"/>
    <property type="match status" value="1"/>
</dbReference>
<dbReference type="Proteomes" id="UP000220922">
    <property type="component" value="Unassembled WGS sequence"/>
</dbReference>
<evidence type="ECO:0000256" key="4">
    <source>
        <dbReference type="ARBA" id="ARBA00022989"/>
    </source>
</evidence>
<dbReference type="RefSeq" id="WP_097650928.1">
    <property type="nucleotide sequence ID" value="NZ_LYXE01000036.1"/>
</dbReference>
<dbReference type="PANTHER" id="PTHR30477">
    <property type="entry name" value="ABC-TRANSPORTER METAL-BINDING PROTEIN"/>
    <property type="match status" value="1"/>
</dbReference>
<evidence type="ECO:0000313" key="9">
    <source>
        <dbReference type="Proteomes" id="UP000220922"/>
    </source>
</evidence>
<reference evidence="8 9" key="1">
    <citation type="submission" date="2016-05" db="EMBL/GenBank/DDBJ databases">
        <authorList>
            <person name="Lavstsen T."/>
            <person name="Jespersen J.S."/>
        </authorList>
    </citation>
    <scope>NUCLEOTIDE SEQUENCE [LARGE SCALE GENOMIC DNA]</scope>
    <source>
        <strain evidence="8 9">B7-9</strain>
    </source>
</reference>
<proteinExistence type="inferred from homology"/>
<gene>
    <name evidence="8" type="ORF">A9Q02_09410</name>
</gene>
<dbReference type="GO" id="GO:0071281">
    <property type="term" value="P:cellular response to iron ion"/>
    <property type="evidence" value="ECO:0007669"/>
    <property type="project" value="UniProtKB-ARBA"/>
</dbReference>
<dbReference type="PANTHER" id="PTHR30477:SF13">
    <property type="entry name" value="IRON TRANSPORT SYSTEM MEMBRANE PROTEIN HI_0360-RELATED"/>
    <property type="match status" value="1"/>
</dbReference>
<evidence type="ECO:0000256" key="6">
    <source>
        <dbReference type="RuleBase" id="RU003943"/>
    </source>
</evidence>
<keyword evidence="3 6" id="KW-0812">Transmembrane</keyword>
<dbReference type="InterPro" id="IPR037294">
    <property type="entry name" value="ABC_BtuC-like"/>
</dbReference>
<keyword evidence="6" id="KW-0813">Transport</keyword>
<sequence>MINWLLEPFSFTFMRIGLAAAILVSITCAALGSYVVLRRMAFIGDALAHTVLPGLVVAFLNGWNLFGGAIAAGLLTALGIGWVSRRGVVREDTAIGVLFTAMFALGILLMSRMNSFRDLSHILFGNVLGVRLGDLYITAAIAVGVLLTLALLHKELELTSYDPTYAEGIGLRADRLRTLLLILLAFTVVSCIQIVGVVLTSALLVTPAAAAALLTNRLPRMMLLAAVIAISSSVIGLYASYYANVASGAAIVLACTGSFFLAWVFHMLRTRVVRV</sequence>
<evidence type="ECO:0000313" key="8">
    <source>
        <dbReference type="EMBL" id="PDW00597.1"/>
    </source>
</evidence>
<dbReference type="OrthoDB" id="9798540at2"/>
<keyword evidence="5 7" id="KW-0472">Membrane</keyword>
<dbReference type="InterPro" id="IPR001626">
    <property type="entry name" value="ABC_TroCD"/>
</dbReference>
<feature type="transmembrane region" description="Helical" evidence="7">
    <location>
        <begin position="221"/>
        <end position="239"/>
    </location>
</feature>
<accession>A0A2H3KYF0</accession>
<evidence type="ECO:0000256" key="2">
    <source>
        <dbReference type="ARBA" id="ARBA00008034"/>
    </source>
</evidence>
<feature type="transmembrane region" description="Helical" evidence="7">
    <location>
        <begin position="94"/>
        <end position="111"/>
    </location>
</feature>
<dbReference type="CDD" id="cd06550">
    <property type="entry name" value="TM_ABC_iron-siderophores_like"/>
    <property type="match status" value="1"/>
</dbReference>
<dbReference type="GO" id="GO:0055085">
    <property type="term" value="P:transmembrane transport"/>
    <property type="evidence" value="ECO:0007669"/>
    <property type="project" value="InterPro"/>
</dbReference>